<dbReference type="RefSeq" id="WP_145282511.1">
    <property type="nucleotide sequence ID" value="NZ_CP036291.1"/>
</dbReference>
<dbReference type="AlphaFoldDB" id="A0A518D973"/>
<sequence length="138" mass="14823">MERRAMGVRRGWWIGLVVTMCTGLSAGCGDGGPPKYKVSGVVTLAGQPAPGGEVVFQPDKAKENTGPRSVARIFEGRYETAPGQGVVGGAYYVTVMVTDGRTISEITPIGKPLIRRPYELEIDLPQADTQKDFDVPKK</sequence>
<dbReference type="OrthoDB" id="289094at2"/>
<gene>
    <name evidence="1" type="ORF">Pla175_13990</name>
</gene>
<keyword evidence="2" id="KW-1185">Reference proteome</keyword>
<evidence type="ECO:0000313" key="1">
    <source>
        <dbReference type="EMBL" id="QDU88029.1"/>
    </source>
</evidence>
<organism evidence="1 2">
    <name type="scientific">Pirellulimonas nuda</name>
    <dbReference type="NCBI Taxonomy" id="2528009"/>
    <lineage>
        <taxon>Bacteria</taxon>
        <taxon>Pseudomonadati</taxon>
        <taxon>Planctomycetota</taxon>
        <taxon>Planctomycetia</taxon>
        <taxon>Pirellulales</taxon>
        <taxon>Lacipirellulaceae</taxon>
        <taxon>Pirellulimonas</taxon>
    </lineage>
</organism>
<dbReference type="EMBL" id="CP036291">
    <property type="protein sequence ID" value="QDU88029.1"/>
    <property type="molecule type" value="Genomic_DNA"/>
</dbReference>
<protein>
    <recommendedName>
        <fullName evidence="3">Carboxypeptidase regulatory-like domain-containing protein</fullName>
    </recommendedName>
</protein>
<proteinExistence type="predicted"/>
<dbReference type="Proteomes" id="UP000317429">
    <property type="component" value="Chromosome"/>
</dbReference>
<evidence type="ECO:0000313" key="2">
    <source>
        <dbReference type="Proteomes" id="UP000317429"/>
    </source>
</evidence>
<accession>A0A518D973</accession>
<name>A0A518D973_9BACT</name>
<reference evidence="1 2" key="1">
    <citation type="submission" date="2019-02" db="EMBL/GenBank/DDBJ databases">
        <title>Deep-cultivation of Planctomycetes and their phenomic and genomic characterization uncovers novel biology.</title>
        <authorList>
            <person name="Wiegand S."/>
            <person name="Jogler M."/>
            <person name="Boedeker C."/>
            <person name="Pinto D."/>
            <person name="Vollmers J."/>
            <person name="Rivas-Marin E."/>
            <person name="Kohn T."/>
            <person name="Peeters S.H."/>
            <person name="Heuer A."/>
            <person name="Rast P."/>
            <person name="Oberbeckmann S."/>
            <person name="Bunk B."/>
            <person name="Jeske O."/>
            <person name="Meyerdierks A."/>
            <person name="Storesund J.E."/>
            <person name="Kallscheuer N."/>
            <person name="Luecker S."/>
            <person name="Lage O.M."/>
            <person name="Pohl T."/>
            <person name="Merkel B.J."/>
            <person name="Hornburger P."/>
            <person name="Mueller R.-W."/>
            <person name="Bruemmer F."/>
            <person name="Labrenz M."/>
            <person name="Spormann A.M."/>
            <person name="Op den Camp H."/>
            <person name="Overmann J."/>
            <person name="Amann R."/>
            <person name="Jetten M.S.M."/>
            <person name="Mascher T."/>
            <person name="Medema M.H."/>
            <person name="Devos D.P."/>
            <person name="Kaster A.-K."/>
            <person name="Ovreas L."/>
            <person name="Rohde M."/>
            <person name="Galperin M.Y."/>
            <person name="Jogler C."/>
        </authorList>
    </citation>
    <scope>NUCLEOTIDE SEQUENCE [LARGE SCALE GENOMIC DNA]</scope>
    <source>
        <strain evidence="1 2">Pla175</strain>
    </source>
</reference>
<dbReference type="PROSITE" id="PS51257">
    <property type="entry name" value="PROKAR_LIPOPROTEIN"/>
    <property type="match status" value="1"/>
</dbReference>
<dbReference type="KEGG" id="pnd:Pla175_13990"/>
<evidence type="ECO:0008006" key="3">
    <source>
        <dbReference type="Google" id="ProtNLM"/>
    </source>
</evidence>